<proteinExistence type="predicted"/>
<dbReference type="Proteomes" id="UP000509667">
    <property type="component" value="Chromosome"/>
</dbReference>
<dbReference type="Pfam" id="PF18765">
    <property type="entry name" value="Polbeta"/>
    <property type="match status" value="1"/>
</dbReference>
<dbReference type="PANTHER" id="PTHR43852:SF3">
    <property type="entry name" value="NUCLEOTIDYLTRANSFERASE"/>
    <property type="match status" value="1"/>
</dbReference>
<dbReference type="OrthoDB" id="25428at2157"/>
<organism evidence="2 3">
    <name type="scientific">Halosimplex rubrum</name>
    <dbReference type="NCBI Taxonomy" id="869889"/>
    <lineage>
        <taxon>Archaea</taxon>
        <taxon>Methanobacteriati</taxon>
        <taxon>Methanobacteriota</taxon>
        <taxon>Stenosarchaea group</taxon>
        <taxon>Halobacteria</taxon>
        <taxon>Halobacteriales</taxon>
        <taxon>Haloarculaceae</taxon>
        <taxon>Halosimplex</taxon>
    </lineage>
</organism>
<gene>
    <name evidence="2" type="ORF">HZS55_05595</name>
</gene>
<dbReference type="RefSeq" id="WP_179910745.1">
    <property type="nucleotide sequence ID" value="NZ_CP058910.1"/>
</dbReference>
<evidence type="ECO:0000259" key="1">
    <source>
        <dbReference type="Pfam" id="PF18765"/>
    </source>
</evidence>
<protein>
    <submittedName>
        <fullName evidence="2">Nucleotidyltransferase domain-containing protein</fullName>
    </submittedName>
</protein>
<dbReference type="SUPFAM" id="SSF81301">
    <property type="entry name" value="Nucleotidyltransferase"/>
    <property type="match status" value="1"/>
</dbReference>
<reference evidence="2 3" key="1">
    <citation type="submission" date="2020-07" db="EMBL/GenBank/DDBJ databases">
        <title>Halosimplex pelagicum sp. nov. and Halosimplex rubrum sp. nov., isolated from salted brown alga Laminaria, and emended description of the genus Halosimplex.</title>
        <authorList>
            <person name="Cui H."/>
        </authorList>
    </citation>
    <scope>NUCLEOTIDE SEQUENCE [LARGE SCALE GENOMIC DNA]</scope>
    <source>
        <strain evidence="2 3">R27</strain>
    </source>
</reference>
<sequence length="151" mass="16437">MDGAETDLALDEAELSRIREEFSRNRVSFAMVFGSVARGGTRPNSDLDLAVSFEDLDPEDEGYSDAYLRLRSAIADAVPFDVDIVDVRTMPETFAESAFDHGVTVLGSEAERAELESELTEGSLSTEAAKDRVTAAVERLRRDAGADSRTV</sequence>
<dbReference type="InterPro" id="IPR041633">
    <property type="entry name" value="Polbeta"/>
</dbReference>
<evidence type="ECO:0000313" key="3">
    <source>
        <dbReference type="Proteomes" id="UP000509667"/>
    </source>
</evidence>
<dbReference type="Gene3D" id="3.30.460.10">
    <property type="entry name" value="Beta Polymerase, domain 2"/>
    <property type="match status" value="1"/>
</dbReference>
<keyword evidence="3" id="KW-1185">Reference proteome</keyword>
<feature type="domain" description="Polymerase beta nucleotidyltransferase" evidence="1">
    <location>
        <begin position="18"/>
        <end position="107"/>
    </location>
</feature>
<evidence type="ECO:0000313" key="2">
    <source>
        <dbReference type="EMBL" id="QLH76811.1"/>
    </source>
</evidence>
<name>A0A7D5SWS8_9EURY</name>
<accession>A0A7D5SWS8</accession>
<dbReference type="EMBL" id="CP058910">
    <property type="protein sequence ID" value="QLH76811.1"/>
    <property type="molecule type" value="Genomic_DNA"/>
</dbReference>
<dbReference type="CDD" id="cd05403">
    <property type="entry name" value="NT_KNTase_like"/>
    <property type="match status" value="1"/>
</dbReference>
<dbReference type="PANTHER" id="PTHR43852">
    <property type="entry name" value="NUCLEOTIDYLTRANSFERASE"/>
    <property type="match status" value="1"/>
</dbReference>
<dbReference type="AlphaFoldDB" id="A0A7D5SWS8"/>
<keyword evidence="2" id="KW-0808">Transferase</keyword>
<dbReference type="NCBIfam" id="NF047752">
    <property type="entry name" value="MntA_antitoxin"/>
    <property type="match status" value="1"/>
</dbReference>
<dbReference type="InterPro" id="IPR052930">
    <property type="entry name" value="TA_antitoxin_MntA"/>
</dbReference>
<dbReference type="KEGG" id="hrr:HZS55_05595"/>
<dbReference type="InterPro" id="IPR043519">
    <property type="entry name" value="NT_sf"/>
</dbReference>
<dbReference type="GeneID" id="56077316"/>
<dbReference type="GO" id="GO:0016740">
    <property type="term" value="F:transferase activity"/>
    <property type="evidence" value="ECO:0007669"/>
    <property type="project" value="UniProtKB-KW"/>
</dbReference>